<dbReference type="Proteomes" id="UP000565262">
    <property type="component" value="Unassembled WGS sequence"/>
</dbReference>
<reference evidence="2 3" key="1">
    <citation type="submission" date="2020-08" db="EMBL/GenBank/DDBJ databases">
        <title>Oceanospirillum sp. nov. isolated from marine sediment.</title>
        <authorList>
            <person name="Ji X."/>
        </authorList>
    </citation>
    <scope>NUCLEOTIDE SEQUENCE [LARGE SCALE GENOMIC DNA]</scope>
    <source>
        <strain evidence="2 3">D5</strain>
    </source>
</reference>
<sequence>MSTIMAQLHQDHINLSRLLDVLKTKLACLKSGERPDYQLLLDAITYIIDYADAYHHPLEDIIYRYAETQYPDQQAVLQEIEQEHVSIREASASFQLLTENILHDAIVPMDQYTERLESFIDQQFAHLNHEEGRIFPMLDNTMTDNDWQSVIAQVTEQDDPLFGENVADEYKRLYRELMLDSEVA</sequence>
<dbReference type="EMBL" id="JACJFM010000029">
    <property type="protein sequence ID" value="MBB1488489.1"/>
    <property type="molecule type" value="Genomic_DNA"/>
</dbReference>
<evidence type="ECO:0000313" key="3">
    <source>
        <dbReference type="Proteomes" id="UP000565262"/>
    </source>
</evidence>
<comment type="caution">
    <text evidence="2">The sequence shown here is derived from an EMBL/GenBank/DDBJ whole genome shotgun (WGS) entry which is preliminary data.</text>
</comment>
<dbReference type="Gene3D" id="1.20.120.520">
    <property type="entry name" value="nmb1532 protein domain like"/>
    <property type="match status" value="1"/>
</dbReference>
<dbReference type="PANTHER" id="PTHR39966">
    <property type="entry name" value="BLL2471 PROTEIN-RELATED"/>
    <property type="match status" value="1"/>
</dbReference>
<proteinExistence type="predicted"/>
<gene>
    <name evidence="2" type="ORF">H4O21_17945</name>
</gene>
<protein>
    <submittedName>
        <fullName evidence="2">Hemerythrin domain-containing protein</fullName>
    </submittedName>
</protein>
<evidence type="ECO:0000259" key="1">
    <source>
        <dbReference type="Pfam" id="PF01814"/>
    </source>
</evidence>
<dbReference type="PANTHER" id="PTHR39966:SF1">
    <property type="entry name" value="HEMERYTHRIN-LIKE DOMAIN-CONTAINING PROTEIN"/>
    <property type="match status" value="1"/>
</dbReference>
<name>A0A839IVL2_9GAMM</name>
<keyword evidence="3" id="KW-1185">Reference proteome</keyword>
<accession>A0A839IVL2</accession>
<organism evidence="2 3">
    <name type="scientific">Oceanospirillum sediminis</name>
    <dbReference type="NCBI Taxonomy" id="2760088"/>
    <lineage>
        <taxon>Bacteria</taxon>
        <taxon>Pseudomonadati</taxon>
        <taxon>Pseudomonadota</taxon>
        <taxon>Gammaproteobacteria</taxon>
        <taxon>Oceanospirillales</taxon>
        <taxon>Oceanospirillaceae</taxon>
        <taxon>Oceanospirillum</taxon>
    </lineage>
</organism>
<dbReference type="GO" id="GO:0005886">
    <property type="term" value="C:plasma membrane"/>
    <property type="evidence" value="ECO:0007669"/>
    <property type="project" value="TreeGrafter"/>
</dbReference>
<dbReference type="RefSeq" id="WP_182810260.1">
    <property type="nucleotide sequence ID" value="NZ_JACJFM010000029.1"/>
</dbReference>
<dbReference type="AlphaFoldDB" id="A0A839IVL2"/>
<dbReference type="Pfam" id="PF01814">
    <property type="entry name" value="Hemerythrin"/>
    <property type="match status" value="1"/>
</dbReference>
<feature type="domain" description="Hemerythrin-like" evidence="1">
    <location>
        <begin position="4"/>
        <end position="138"/>
    </location>
</feature>
<evidence type="ECO:0000313" key="2">
    <source>
        <dbReference type="EMBL" id="MBB1488489.1"/>
    </source>
</evidence>
<dbReference type="InterPro" id="IPR012312">
    <property type="entry name" value="Hemerythrin-like"/>
</dbReference>